<gene>
    <name evidence="5" type="ORF">JHL17_03875</name>
</gene>
<name>A0ABS1EZD9_9PROT</name>
<evidence type="ECO:0000313" key="6">
    <source>
        <dbReference type="Proteomes" id="UP000652760"/>
    </source>
</evidence>
<protein>
    <submittedName>
        <fullName evidence="5">FadR family transcriptional regulator</fullName>
    </submittedName>
</protein>
<dbReference type="SUPFAM" id="SSF46785">
    <property type="entry name" value="Winged helix' DNA-binding domain"/>
    <property type="match status" value="1"/>
</dbReference>
<evidence type="ECO:0000256" key="1">
    <source>
        <dbReference type="ARBA" id="ARBA00023015"/>
    </source>
</evidence>
<reference evidence="6" key="1">
    <citation type="submission" date="2021-01" db="EMBL/GenBank/DDBJ databases">
        <title>Genome public.</title>
        <authorList>
            <person name="Liu C."/>
            <person name="Sun Q."/>
        </authorList>
    </citation>
    <scope>NUCLEOTIDE SEQUENCE [LARGE SCALE GENOMIC DNA]</scope>
    <source>
        <strain evidence="6">YIM B02556</strain>
    </source>
</reference>
<organism evidence="5 6">
    <name type="scientific">Azospirillum endophyticum</name>
    <dbReference type="NCBI Taxonomy" id="2800326"/>
    <lineage>
        <taxon>Bacteria</taxon>
        <taxon>Pseudomonadati</taxon>
        <taxon>Pseudomonadota</taxon>
        <taxon>Alphaproteobacteria</taxon>
        <taxon>Rhodospirillales</taxon>
        <taxon>Azospirillaceae</taxon>
        <taxon>Azospirillum</taxon>
    </lineage>
</organism>
<evidence type="ECO:0000256" key="3">
    <source>
        <dbReference type="ARBA" id="ARBA00023163"/>
    </source>
</evidence>
<dbReference type="SMART" id="SM00345">
    <property type="entry name" value="HTH_GNTR"/>
    <property type="match status" value="1"/>
</dbReference>
<feature type="domain" description="HTH gntR-type" evidence="4">
    <location>
        <begin position="11"/>
        <end position="81"/>
    </location>
</feature>
<sequence>MGSKIDRIVVPKASDILARQIRDRILAGEFGEGELLPNERDLADHSGLSRTSVRDALRVLEFEGLILTRPGRNGGSAVRRPSRESFERSVSLFIWGQQISFEELLETRIAIEPQAARFAALHRTDDDLAHMRAIQQQLEDAEEDVNAFRAANVAWHAAVVKASQNKLLVSFYRAIMECVHVATNLEGFHSPAVRRQVINIHDKVLTAIAERDGDAAARRMHRHVDAYTVKARGWAASTLHHTDDTDVQQEGDTSTIVAPTTELRSPRKHARKKV</sequence>
<dbReference type="InterPro" id="IPR036388">
    <property type="entry name" value="WH-like_DNA-bd_sf"/>
</dbReference>
<comment type="caution">
    <text evidence="5">The sequence shown here is derived from an EMBL/GenBank/DDBJ whole genome shotgun (WGS) entry which is preliminary data.</text>
</comment>
<dbReference type="Gene3D" id="1.10.10.10">
    <property type="entry name" value="Winged helix-like DNA-binding domain superfamily/Winged helix DNA-binding domain"/>
    <property type="match status" value="1"/>
</dbReference>
<dbReference type="PRINTS" id="PR00035">
    <property type="entry name" value="HTHGNTR"/>
</dbReference>
<dbReference type="Pfam" id="PF00392">
    <property type="entry name" value="GntR"/>
    <property type="match status" value="1"/>
</dbReference>
<dbReference type="InterPro" id="IPR036390">
    <property type="entry name" value="WH_DNA-bd_sf"/>
</dbReference>
<dbReference type="EMBL" id="JAENHM010000013">
    <property type="protein sequence ID" value="MBK1836540.1"/>
    <property type="molecule type" value="Genomic_DNA"/>
</dbReference>
<dbReference type="PANTHER" id="PTHR43537:SF5">
    <property type="entry name" value="UXU OPERON TRANSCRIPTIONAL REGULATOR"/>
    <property type="match status" value="1"/>
</dbReference>
<evidence type="ECO:0000313" key="5">
    <source>
        <dbReference type="EMBL" id="MBK1836540.1"/>
    </source>
</evidence>
<evidence type="ECO:0000259" key="4">
    <source>
        <dbReference type="PROSITE" id="PS50949"/>
    </source>
</evidence>
<keyword evidence="3" id="KW-0804">Transcription</keyword>
<proteinExistence type="predicted"/>
<dbReference type="RefSeq" id="WP_200190737.1">
    <property type="nucleotide sequence ID" value="NZ_JAENHM010000013.1"/>
</dbReference>
<dbReference type="Proteomes" id="UP000652760">
    <property type="component" value="Unassembled WGS sequence"/>
</dbReference>
<dbReference type="CDD" id="cd07377">
    <property type="entry name" value="WHTH_GntR"/>
    <property type="match status" value="1"/>
</dbReference>
<keyword evidence="2" id="KW-0238">DNA-binding</keyword>
<dbReference type="SUPFAM" id="SSF48008">
    <property type="entry name" value="GntR ligand-binding domain-like"/>
    <property type="match status" value="1"/>
</dbReference>
<evidence type="ECO:0000256" key="2">
    <source>
        <dbReference type="ARBA" id="ARBA00023125"/>
    </source>
</evidence>
<dbReference type="InterPro" id="IPR000524">
    <property type="entry name" value="Tscrpt_reg_HTH_GntR"/>
</dbReference>
<dbReference type="PANTHER" id="PTHR43537">
    <property type="entry name" value="TRANSCRIPTIONAL REGULATOR, GNTR FAMILY"/>
    <property type="match status" value="1"/>
</dbReference>
<dbReference type="PROSITE" id="PS50949">
    <property type="entry name" value="HTH_GNTR"/>
    <property type="match status" value="1"/>
</dbReference>
<dbReference type="SMART" id="SM00895">
    <property type="entry name" value="FCD"/>
    <property type="match status" value="1"/>
</dbReference>
<dbReference type="Gene3D" id="1.20.120.530">
    <property type="entry name" value="GntR ligand-binding domain-like"/>
    <property type="match status" value="1"/>
</dbReference>
<keyword evidence="1" id="KW-0805">Transcription regulation</keyword>
<keyword evidence="6" id="KW-1185">Reference proteome</keyword>
<dbReference type="InterPro" id="IPR011711">
    <property type="entry name" value="GntR_C"/>
</dbReference>
<dbReference type="Pfam" id="PF07729">
    <property type="entry name" value="FCD"/>
    <property type="match status" value="1"/>
</dbReference>
<dbReference type="InterPro" id="IPR008920">
    <property type="entry name" value="TF_FadR/GntR_C"/>
</dbReference>
<accession>A0ABS1EZD9</accession>